<gene>
    <name evidence="2" type="ORF">M5K25_025360</name>
</gene>
<reference evidence="2 3" key="1">
    <citation type="journal article" date="2024" name="Plant Biotechnol. J.">
        <title>Dendrobium thyrsiflorum genome and its molecular insights into genes involved in important horticultural traits.</title>
        <authorList>
            <person name="Chen B."/>
            <person name="Wang J.Y."/>
            <person name="Zheng P.J."/>
            <person name="Li K.L."/>
            <person name="Liang Y.M."/>
            <person name="Chen X.F."/>
            <person name="Zhang C."/>
            <person name="Zhao X."/>
            <person name="He X."/>
            <person name="Zhang G.Q."/>
            <person name="Liu Z.J."/>
            <person name="Xu Q."/>
        </authorList>
    </citation>
    <scope>NUCLEOTIDE SEQUENCE [LARGE SCALE GENOMIC DNA]</scope>
    <source>
        <strain evidence="2">GZMU011</strain>
    </source>
</reference>
<dbReference type="AlphaFoldDB" id="A0ABD0U487"/>
<dbReference type="EMBL" id="JANQDX010000018">
    <property type="protein sequence ID" value="KAL0906834.1"/>
    <property type="molecule type" value="Genomic_DNA"/>
</dbReference>
<feature type="region of interest" description="Disordered" evidence="1">
    <location>
        <begin position="54"/>
        <end position="108"/>
    </location>
</feature>
<name>A0ABD0U487_DENTH</name>
<dbReference type="Proteomes" id="UP001552299">
    <property type="component" value="Unassembled WGS sequence"/>
</dbReference>
<sequence length="183" mass="20547">MDKRKVKVLEGELDQLKSDFEENISDFQNQFVSVHKKMNVKFTVVEDMPKKLLEAKPNTATSKAKEANIGQGRGRKPNPFRGGENQEVKILEGGDGMPPLEPISREKRSIGYERSGVDFVRRGENYECRGADFERRRGDFEEGFRFEHSSPLSSLCAIRSSVRKSGEGIYPEASPGSFPSAIC</sequence>
<accession>A0ABD0U487</accession>
<comment type="caution">
    <text evidence="2">The sequence shown here is derived from an EMBL/GenBank/DDBJ whole genome shotgun (WGS) entry which is preliminary data.</text>
</comment>
<protein>
    <submittedName>
        <fullName evidence="2">Uncharacterized protein</fullName>
    </submittedName>
</protein>
<keyword evidence="3" id="KW-1185">Reference proteome</keyword>
<evidence type="ECO:0000256" key="1">
    <source>
        <dbReference type="SAM" id="MobiDB-lite"/>
    </source>
</evidence>
<proteinExistence type="predicted"/>
<evidence type="ECO:0000313" key="3">
    <source>
        <dbReference type="Proteomes" id="UP001552299"/>
    </source>
</evidence>
<evidence type="ECO:0000313" key="2">
    <source>
        <dbReference type="EMBL" id="KAL0906834.1"/>
    </source>
</evidence>
<organism evidence="2 3">
    <name type="scientific">Dendrobium thyrsiflorum</name>
    <name type="common">Pinecone-like raceme dendrobium</name>
    <name type="synonym">Orchid</name>
    <dbReference type="NCBI Taxonomy" id="117978"/>
    <lineage>
        <taxon>Eukaryota</taxon>
        <taxon>Viridiplantae</taxon>
        <taxon>Streptophyta</taxon>
        <taxon>Embryophyta</taxon>
        <taxon>Tracheophyta</taxon>
        <taxon>Spermatophyta</taxon>
        <taxon>Magnoliopsida</taxon>
        <taxon>Liliopsida</taxon>
        <taxon>Asparagales</taxon>
        <taxon>Orchidaceae</taxon>
        <taxon>Epidendroideae</taxon>
        <taxon>Malaxideae</taxon>
        <taxon>Dendrobiinae</taxon>
        <taxon>Dendrobium</taxon>
    </lineage>
</organism>